<evidence type="ECO:0000259" key="4">
    <source>
        <dbReference type="Pfam" id="PF09273"/>
    </source>
</evidence>
<proteinExistence type="predicted"/>
<dbReference type="GO" id="GO:0032259">
    <property type="term" value="P:methylation"/>
    <property type="evidence" value="ECO:0007669"/>
    <property type="project" value="UniProtKB-KW"/>
</dbReference>
<dbReference type="InterPro" id="IPR015353">
    <property type="entry name" value="Rubisco_LSMT_subst-bd"/>
</dbReference>
<dbReference type="GO" id="GO:0016279">
    <property type="term" value="F:protein-lysine N-methyltransferase activity"/>
    <property type="evidence" value="ECO:0007669"/>
    <property type="project" value="InterPro"/>
</dbReference>
<gene>
    <name evidence="5" type="ORF">D9C73_019356</name>
</gene>
<reference evidence="5 6" key="1">
    <citation type="submission" date="2019-01" db="EMBL/GenBank/DDBJ databases">
        <title>Genome Assembly of Collichthys lucidus.</title>
        <authorList>
            <person name="Cai M."/>
            <person name="Xiao S."/>
        </authorList>
    </citation>
    <scope>NUCLEOTIDE SEQUENCE [LARGE SCALE GENOMIC DNA]</scope>
    <source>
        <strain evidence="5">JT15FE1705JMU</strain>
        <tissue evidence="5">Muscle</tissue>
    </source>
</reference>
<evidence type="ECO:0000256" key="1">
    <source>
        <dbReference type="ARBA" id="ARBA00022603"/>
    </source>
</evidence>
<keyword evidence="3" id="KW-0949">S-adenosyl-L-methionine</keyword>
<evidence type="ECO:0000256" key="3">
    <source>
        <dbReference type="ARBA" id="ARBA00022691"/>
    </source>
</evidence>
<evidence type="ECO:0000313" key="6">
    <source>
        <dbReference type="Proteomes" id="UP000298787"/>
    </source>
</evidence>
<feature type="domain" description="Rubisco LSMT substrate-binding" evidence="4">
    <location>
        <begin position="310"/>
        <end position="425"/>
    </location>
</feature>
<evidence type="ECO:0000256" key="2">
    <source>
        <dbReference type="ARBA" id="ARBA00022679"/>
    </source>
</evidence>
<dbReference type="FunFam" id="3.90.1410.10:FF:000002">
    <property type="entry name" value="SET domain-containing protein 4 isoform X1"/>
    <property type="match status" value="1"/>
</dbReference>
<sequence>MRGRSHRAGRAARKRRQKQESVVQSVSLCHQLQYVRLMKFLHQRGFTSTLLQPGLFTDTGRGLQALKTIKPGQLLISLPESCLLTTSTVLDSYLGQYIKSWKPRLSPLLALCAFLVCERHRGEASDWFPYVDVLPAAYTCPCYFTDDVMAVLPTSVRSRALEQRETVHIAYIIICTTFQSNEIKICFVLSCHSPLSSSRWAWCSVNTRSVFMSHPSNDFLSGQDVYALAPFLDLLNHRPDVQVKASFNDVTRCYEIRSVSGTLRYQQAFINYGSHDNQRLMLEYGFVAPCNPHSVVYISTDLLIDVLRGDRSLDQKIKFLRENDFLHNLTVSSEGPSWRLMTALRLLSLPQTLYHHWRAVLLGQTVCEEREEWSVRTARTICQRLLQDTHTALDKISLLLRQGDQSVGEQLDVVKSLRQEERCILGSCLEALGGTLKQPEDLLPRQPDVDTVS</sequence>
<dbReference type="Pfam" id="PF09273">
    <property type="entry name" value="Rubis-subs-bind"/>
    <property type="match status" value="1"/>
</dbReference>
<dbReference type="STRING" id="240159.A0A4U5VDE0"/>
<dbReference type="SUPFAM" id="SSF82199">
    <property type="entry name" value="SET domain"/>
    <property type="match status" value="1"/>
</dbReference>
<dbReference type="PANTHER" id="PTHR13271">
    <property type="entry name" value="UNCHARACTERIZED PUTATIVE METHYLTRANSFERASE"/>
    <property type="match status" value="1"/>
</dbReference>
<dbReference type="InterPro" id="IPR044429">
    <property type="entry name" value="SETD4_SET"/>
</dbReference>
<protein>
    <submittedName>
        <fullName evidence="5">SET domain-containing protein 4</fullName>
    </submittedName>
</protein>
<dbReference type="PIRSF" id="PIRSF027158">
    <property type="entry name" value="Lys_MTase_YDR198C_prd"/>
    <property type="match status" value="1"/>
</dbReference>
<organism evidence="5 6">
    <name type="scientific">Collichthys lucidus</name>
    <name type="common">Big head croaker</name>
    <name type="synonym">Sciaena lucida</name>
    <dbReference type="NCBI Taxonomy" id="240159"/>
    <lineage>
        <taxon>Eukaryota</taxon>
        <taxon>Metazoa</taxon>
        <taxon>Chordata</taxon>
        <taxon>Craniata</taxon>
        <taxon>Vertebrata</taxon>
        <taxon>Euteleostomi</taxon>
        <taxon>Actinopterygii</taxon>
        <taxon>Neopterygii</taxon>
        <taxon>Teleostei</taxon>
        <taxon>Neoteleostei</taxon>
        <taxon>Acanthomorphata</taxon>
        <taxon>Eupercaria</taxon>
        <taxon>Sciaenidae</taxon>
        <taxon>Collichthys</taxon>
    </lineage>
</organism>
<dbReference type="CDD" id="cd19177">
    <property type="entry name" value="SET_SETD4"/>
    <property type="match status" value="1"/>
</dbReference>
<dbReference type="AlphaFoldDB" id="A0A4U5VDE0"/>
<dbReference type="InterPro" id="IPR036464">
    <property type="entry name" value="Rubisco_LSMT_subst-bd_sf"/>
</dbReference>
<dbReference type="EMBL" id="CM014094">
    <property type="protein sequence ID" value="TKS85986.1"/>
    <property type="molecule type" value="Genomic_DNA"/>
</dbReference>
<dbReference type="InterPro" id="IPR050600">
    <property type="entry name" value="SETD3_SETD6_MTase"/>
</dbReference>
<dbReference type="Proteomes" id="UP000298787">
    <property type="component" value="Chromosome 17"/>
</dbReference>
<accession>A0A4U5VDE0</accession>
<keyword evidence="1" id="KW-0489">Methyltransferase</keyword>
<keyword evidence="2" id="KW-0808">Transferase</keyword>
<dbReference type="Gene3D" id="3.90.1420.10">
    <property type="entry name" value="Rubisco LSMT, substrate-binding domain"/>
    <property type="match status" value="1"/>
</dbReference>
<dbReference type="PANTHER" id="PTHR13271:SF151">
    <property type="entry name" value="SET DOMAIN-CONTAINING PROTEIN 4"/>
    <property type="match status" value="1"/>
</dbReference>
<evidence type="ECO:0000313" key="5">
    <source>
        <dbReference type="EMBL" id="TKS85986.1"/>
    </source>
</evidence>
<name>A0A4U5VDE0_COLLU</name>
<dbReference type="InterPro" id="IPR016852">
    <property type="entry name" value="SET_MeTrfase"/>
</dbReference>
<keyword evidence="6" id="KW-1185">Reference proteome</keyword>
<dbReference type="Gene3D" id="3.90.1410.10">
    <property type="entry name" value="set domain protein methyltransferase, domain 1"/>
    <property type="match status" value="1"/>
</dbReference>
<dbReference type="InterPro" id="IPR046341">
    <property type="entry name" value="SET_dom_sf"/>
</dbReference>